<protein>
    <submittedName>
        <fullName evidence="4">p-hydroxybenzoic acid efflux pump subunit AaeA</fullName>
    </submittedName>
</protein>
<keyword evidence="1" id="KW-0175">Coiled coil</keyword>
<dbReference type="NCBIfam" id="TIGR01730">
    <property type="entry name" value="RND_mfp"/>
    <property type="match status" value="1"/>
</dbReference>
<sequence>MLSRYVTRQIILSVCILSVSGLLVAILLMLDKTPEKRSEPSSLPLVRFQSLQQESVTVKLQSQGIVRPVIETTLVAEVAGIVTEVSDLFFKGVPFKKGDVLVRLDDSDYQVARYKAAAELAASQARLAEEQARAYAEERNWVASGKSLSKAPDLLLRKPFIAEMKAQVEAARAQLQKTRRDIEKTVIQAPYDGMVRDRGVSLGRFVTVGTSLGSVFSTSRLEVRVPVKPSELLLMDSSSSEENYYRSSARVIQRLGSQSFEWQGQVMRVEGVVDDRSHMHYAVISVDNPYDVASTEIPPLKEGTFVEIVITGKTISNVYRLPRSALFGSGQVMILDHGHHLWVRGVNVVYSTEDSVFITATPSLQEGERVCITPPDNPVDGMPVSVVPESPGLPKAAADKNTSAQGTEL</sequence>
<dbReference type="Gene3D" id="2.40.420.20">
    <property type="match status" value="1"/>
</dbReference>
<gene>
    <name evidence="4" type="primary">aaeA_1</name>
    <name evidence="4" type="ORF">CI610_00609</name>
</gene>
<dbReference type="SUPFAM" id="SSF111369">
    <property type="entry name" value="HlyD-like secretion proteins"/>
    <property type="match status" value="1"/>
</dbReference>
<reference evidence="4" key="1">
    <citation type="journal article" date="2017" name="Appl. Environ. Microbiol.">
        <title>Molecular characterization of an Endozoicomonas-like organism causing infection in king scallop Pecten maximus L.</title>
        <authorList>
            <person name="Cano I."/>
            <person name="van Aerle R."/>
            <person name="Ross S."/>
            <person name="Verner-Jeffreys D.W."/>
            <person name="Paley R.K."/>
            <person name="Rimmer G."/>
            <person name="Ryder D."/>
            <person name="Hooper P."/>
            <person name="Stone D."/>
            <person name="Feist S.W."/>
        </authorList>
    </citation>
    <scope>NUCLEOTIDE SEQUENCE</scope>
</reference>
<dbReference type="InterPro" id="IPR006143">
    <property type="entry name" value="RND_pump_MFP"/>
</dbReference>
<feature type="transmembrane region" description="Helical" evidence="3">
    <location>
        <begin position="6"/>
        <end position="30"/>
    </location>
</feature>
<feature type="region of interest" description="Disordered" evidence="2">
    <location>
        <begin position="385"/>
        <end position="409"/>
    </location>
</feature>
<organism evidence="4">
    <name type="scientific">invertebrate metagenome</name>
    <dbReference type="NCBI Taxonomy" id="1711999"/>
    <lineage>
        <taxon>unclassified sequences</taxon>
        <taxon>metagenomes</taxon>
        <taxon>organismal metagenomes</taxon>
    </lineage>
</organism>
<proteinExistence type="predicted"/>
<evidence type="ECO:0000256" key="1">
    <source>
        <dbReference type="SAM" id="Coils"/>
    </source>
</evidence>
<name>A0A2H9TB00_9ZZZZ</name>
<dbReference type="AlphaFoldDB" id="A0A2H9TB00"/>
<dbReference type="PANTHER" id="PTHR30469:SF12">
    <property type="entry name" value="MULTIDRUG RESISTANCE PROTEIN MDTA"/>
    <property type="match status" value="1"/>
</dbReference>
<evidence type="ECO:0000256" key="3">
    <source>
        <dbReference type="SAM" id="Phobius"/>
    </source>
</evidence>
<accession>A0A2H9TB00</accession>
<evidence type="ECO:0000256" key="2">
    <source>
        <dbReference type="SAM" id="MobiDB-lite"/>
    </source>
</evidence>
<dbReference type="Gene3D" id="1.10.287.470">
    <property type="entry name" value="Helix hairpin bin"/>
    <property type="match status" value="1"/>
</dbReference>
<dbReference type="GO" id="GO:1990281">
    <property type="term" value="C:efflux pump complex"/>
    <property type="evidence" value="ECO:0007669"/>
    <property type="project" value="TreeGrafter"/>
</dbReference>
<evidence type="ECO:0000313" key="4">
    <source>
        <dbReference type="EMBL" id="PJE80426.1"/>
    </source>
</evidence>
<feature type="compositionally biased region" description="Polar residues" evidence="2">
    <location>
        <begin position="400"/>
        <end position="409"/>
    </location>
</feature>
<dbReference type="EMBL" id="NSIT01000018">
    <property type="protein sequence ID" value="PJE80426.1"/>
    <property type="molecule type" value="Genomic_DNA"/>
</dbReference>
<dbReference type="GO" id="GO:0015562">
    <property type="term" value="F:efflux transmembrane transporter activity"/>
    <property type="evidence" value="ECO:0007669"/>
    <property type="project" value="TreeGrafter"/>
</dbReference>
<dbReference type="Gene3D" id="2.40.30.170">
    <property type="match status" value="1"/>
</dbReference>
<keyword evidence="3" id="KW-0472">Membrane</keyword>
<dbReference type="PANTHER" id="PTHR30469">
    <property type="entry name" value="MULTIDRUG RESISTANCE PROTEIN MDTA"/>
    <property type="match status" value="1"/>
</dbReference>
<keyword evidence="3" id="KW-0812">Transmembrane</keyword>
<comment type="caution">
    <text evidence="4">The sequence shown here is derived from an EMBL/GenBank/DDBJ whole genome shotgun (WGS) entry which is preliminary data.</text>
</comment>
<feature type="coiled-coil region" evidence="1">
    <location>
        <begin position="118"/>
        <end position="188"/>
    </location>
</feature>
<dbReference type="Gene3D" id="2.40.50.100">
    <property type="match status" value="1"/>
</dbReference>
<keyword evidence="3" id="KW-1133">Transmembrane helix</keyword>